<organism evidence="1 2">
    <name type="scientific">Cajanus cajan</name>
    <name type="common">Pigeon pea</name>
    <name type="synonym">Cajanus indicus</name>
    <dbReference type="NCBI Taxonomy" id="3821"/>
    <lineage>
        <taxon>Eukaryota</taxon>
        <taxon>Viridiplantae</taxon>
        <taxon>Streptophyta</taxon>
        <taxon>Embryophyta</taxon>
        <taxon>Tracheophyta</taxon>
        <taxon>Spermatophyta</taxon>
        <taxon>Magnoliopsida</taxon>
        <taxon>eudicotyledons</taxon>
        <taxon>Gunneridae</taxon>
        <taxon>Pentapetalae</taxon>
        <taxon>rosids</taxon>
        <taxon>fabids</taxon>
        <taxon>Fabales</taxon>
        <taxon>Fabaceae</taxon>
        <taxon>Papilionoideae</taxon>
        <taxon>50 kb inversion clade</taxon>
        <taxon>NPAAA clade</taxon>
        <taxon>indigoferoid/millettioid clade</taxon>
        <taxon>Phaseoleae</taxon>
        <taxon>Cajanus</taxon>
    </lineage>
</organism>
<dbReference type="AlphaFoldDB" id="A0A151R1C1"/>
<dbReference type="Gramene" id="C.cajan_42119.t">
    <property type="protein sequence ID" value="C.cajan_42119.t.cds1"/>
    <property type="gene ID" value="C.cajan_42119"/>
</dbReference>
<gene>
    <name evidence="1" type="ORF">KK1_042582</name>
</gene>
<reference evidence="1" key="1">
    <citation type="journal article" date="2012" name="Nat. Biotechnol.">
        <title>Draft genome sequence of pigeonpea (Cajanus cajan), an orphan legume crop of resource-poor farmers.</title>
        <authorList>
            <person name="Varshney R.K."/>
            <person name="Chen W."/>
            <person name="Li Y."/>
            <person name="Bharti A.K."/>
            <person name="Saxena R.K."/>
            <person name="Schlueter J.A."/>
            <person name="Donoghue M.T."/>
            <person name="Azam S."/>
            <person name="Fan G."/>
            <person name="Whaley A.M."/>
            <person name="Farmer A.D."/>
            <person name="Sheridan J."/>
            <person name="Iwata A."/>
            <person name="Tuteja R."/>
            <person name="Penmetsa R.V."/>
            <person name="Wu W."/>
            <person name="Upadhyaya H.D."/>
            <person name="Yang S.P."/>
            <person name="Shah T."/>
            <person name="Saxena K.B."/>
            <person name="Michael T."/>
            <person name="McCombie W.R."/>
            <person name="Yang B."/>
            <person name="Zhang G."/>
            <person name="Yang H."/>
            <person name="Wang J."/>
            <person name="Spillane C."/>
            <person name="Cook D.R."/>
            <person name="May G.D."/>
            <person name="Xu X."/>
            <person name="Jackson S.A."/>
        </authorList>
    </citation>
    <scope>NUCLEOTIDE SEQUENCE [LARGE SCALE GENOMIC DNA]</scope>
</reference>
<dbReference type="EMBL" id="KQ484234">
    <property type="protein sequence ID" value="KYP36309.1"/>
    <property type="molecule type" value="Genomic_DNA"/>
</dbReference>
<sequence>MPSLSSINPLTTLAISSLSTNPLSLTFGLSATFTSSVSITALRLCSAKSGHAITGTPFTTLSSTEFQPQ</sequence>
<proteinExistence type="predicted"/>
<accession>A0A151R1C1</accession>
<keyword evidence="2" id="KW-1185">Reference proteome</keyword>
<name>A0A151R1C1_CAJCA</name>
<evidence type="ECO:0000313" key="1">
    <source>
        <dbReference type="EMBL" id="KYP36309.1"/>
    </source>
</evidence>
<dbReference type="Proteomes" id="UP000075243">
    <property type="component" value="Unassembled WGS sequence"/>
</dbReference>
<protein>
    <submittedName>
        <fullName evidence="1">Uncharacterized protein</fullName>
    </submittedName>
</protein>
<dbReference type="Gramene" id="C.cajan_46334.t">
    <property type="protein sequence ID" value="C.cajan_46334.t.cds1"/>
    <property type="gene ID" value="C.cajan_46334"/>
</dbReference>
<evidence type="ECO:0000313" key="2">
    <source>
        <dbReference type="Proteomes" id="UP000075243"/>
    </source>
</evidence>